<gene>
    <name evidence="2" type="ORF">ACFPFM_27850</name>
</gene>
<dbReference type="RefSeq" id="WP_344044062.1">
    <property type="nucleotide sequence ID" value="NZ_BAAAKE010000058.1"/>
</dbReference>
<dbReference type="InterPro" id="IPR018151">
    <property type="entry name" value="TF_GreA/GreB_CS"/>
</dbReference>
<protein>
    <submittedName>
        <fullName evidence="2">GreA/GreB family elongation factor</fullName>
    </submittedName>
</protein>
<dbReference type="Proteomes" id="UP001595833">
    <property type="component" value="Unassembled WGS sequence"/>
</dbReference>
<dbReference type="Pfam" id="PF01272">
    <property type="entry name" value="GreA_GreB"/>
    <property type="match status" value="1"/>
</dbReference>
<name>A0ABV9Y5A6_9PSEU</name>
<evidence type="ECO:0000313" key="3">
    <source>
        <dbReference type="Proteomes" id="UP001595833"/>
    </source>
</evidence>
<feature type="domain" description="Transcription elongation factor GreA/GreB C-terminal" evidence="1">
    <location>
        <begin position="72"/>
        <end position="144"/>
    </location>
</feature>
<keyword evidence="3" id="KW-1185">Reference proteome</keyword>
<comment type="caution">
    <text evidence="2">The sequence shown here is derived from an EMBL/GenBank/DDBJ whole genome shotgun (WGS) entry which is preliminary data.</text>
</comment>
<keyword evidence="2" id="KW-0648">Protein biosynthesis</keyword>
<reference evidence="3" key="1">
    <citation type="journal article" date="2019" name="Int. J. Syst. Evol. Microbiol.">
        <title>The Global Catalogue of Microorganisms (GCM) 10K type strain sequencing project: providing services to taxonomists for standard genome sequencing and annotation.</title>
        <authorList>
            <consortium name="The Broad Institute Genomics Platform"/>
            <consortium name="The Broad Institute Genome Sequencing Center for Infectious Disease"/>
            <person name="Wu L."/>
            <person name="Ma J."/>
        </authorList>
    </citation>
    <scope>NUCLEOTIDE SEQUENCE [LARGE SCALE GENOMIC DNA]</scope>
    <source>
        <strain evidence="3">KCTC 12848</strain>
    </source>
</reference>
<accession>A0ABV9Y5A6</accession>
<dbReference type="SUPFAM" id="SSF54534">
    <property type="entry name" value="FKBP-like"/>
    <property type="match status" value="1"/>
</dbReference>
<dbReference type="PROSITE" id="PS00830">
    <property type="entry name" value="GREAB_2"/>
    <property type="match status" value="1"/>
</dbReference>
<keyword evidence="2" id="KW-0251">Elongation factor</keyword>
<dbReference type="InterPro" id="IPR036953">
    <property type="entry name" value="GreA/GreB_C_sf"/>
</dbReference>
<evidence type="ECO:0000259" key="1">
    <source>
        <dbReference type="Pfam" id="PF01272"/>
    </source>
</evidence>
<evidence type="ECO:0000313" key="2">
    <source>
        <dbReference type="EMBL" id="MFC5057546.1"/>
    </source>
</evidence>
<dbReference type="InterPro" id="IPR001437">
    <property type="entry name" value="Tscrpt_elong_fac_GreA/B_C"/>
</dbReference>
<dbReference type="GO" id="GO:0003746">
    <property type="term" value="F:translation elongation factor activity"/>
    <property type="evidence" value="ECO:0007669"/>
    <property type="project" value="UniProtKB-KW"/>
</dbReference>
<organism evidence="2 3">
    <name type="scientific">Saccharothrix xinjiangensis</name>
    <dbReference type="NCBI Taxonomy" id="204798"/>
    <lineage>
        <taxon>Bacteria</taxon>
        <taxon>Bacillati</taxon>
        <taxon>Actinomycetota</taxon>
        <taxon>Actinomycetes</taxon>
        <taxon>Pseudonocardiales</taxon>
        <taxon>Pseudonocardiaceae</taxon>
        <taxon>Saccharothrix</taxon>
    </lineage>
</organism>
<proteinExistence type="predicted"/>
<dbReference type="EMBL" id="JBHSJB010000027">
    <property type="protein sequence ID" value="MFC5057546.1"/>
    <property type="molecule type" value="Genomic_DNA"/>
</dbReference>
<dbReference type="Gene3D" id="3.10.50.30">
    <property type="entry name" value="Transcription elongation factor, GreA/GreB, C-terminal domain"/>
    <property type="match status" value="1"/>
</dbReference>
<sequence>MTSTRPGARPVWLTPGAHRRLRAELADLFATGTAPEATEEHGPALRGQREERIREIRDLLNNAVVGEDPPDDGVAEPGMVLTVRYDDTGDAETFLLGMRAVEHGEIEVYSPESPLGAALVGARAGEQRTYRVPGGSTVRVTLVEAVPYGHHRPPSTGTG</sequence>